<evidence type="ECO:0000313" key="4">
    <source>
        <dbReference type="Proteomes" id="UP000324748"/>
    </source>
</evidence>
<organism evidence="3 5">
    <name type="scientific">Puccinia graminis f. sp. tritici</name>
    <dbReference type="NCBI Taxonomy" id="56615"/>
    <lineage>
        <taxon>Eukaryota</taxon>
        <taxon>Fungi</taxon>
        <taxon>Dikarya</taxon>
        <taxon>Basidiomycota</taxon>
        <taxon>Pucciniomycotina</taxon>
        <taxon>Pucciniomycetes</taxon>
        <taxon>Pucciniales</taxon>
        <taxon>Pucciniaceae</taxon>
        <taxon>Puccinia</taxon>
    </lineage>
</organism>
<evidence type="ECO:0000256" key="1">
    <source>
        <dbReference type="SAM" id="MobiDB-lite"/>
    </source>
</evidence>
<feature type="compositionally biased region" description="Low complexity" evidence="1">
    <location>
        <begin position="39"/>
        <end position="50"/>
    </location>
</feature>
<evidence type="ECO:0000313" key="5">
    <source>
        <dbReference type="Proteomes" id="UP000325313"/>
    </source>
</evidence>
<dbReference type="Proteomes" id="UP000324748">
    <property type="component" value="Unassembled WGS sequence"/>
</dbReference>
<accession>A0A5B0LWX1</accession>
<dbReference type="AlphaFoldDB" id="A0A5B0LWX1"/>
<evidence type="ECO:0000313" key="3">
    <source>
        <dbReference type="EMBL" id="KAA1068320.1"/>
    </source>
</evidence>
<keyword evidence="4" id="KW-1185">Reference proteome</keyword>
<feature type="compositionally biased region" description="Polar residues" evidence="1">
    <location>
        <begin position="18"/>
        <end position="38"/>
    </location>
</feature>
<gene>
    <name evidence="2" type="ORF">PGT21_017532</name>
    <name evidence="3" type="ORF">PGTUg99_033649</name>
</gene>
<dbReference type="Proteomes" id="UP000325313">
    <property type="component" value="Unassembled WGS sequence"/>
</dbReference>
<reference evidence="4 5" key="1">
    <citation type="submission" date="2019-05" db="EMBL/GenBank/DDBJ databases">
        <title>Emergence of the Ug99 lineage of the wheat stem rust pathogen through somatic hybridization.</title>
        <authorList>
            <person name="Li F."/>
            <person name="Upadhyaya N.M."/>
            <person name="Sperschneider J."/>
            <person name="Matny O."/>
            <person name="Nguyen-Phuc H."/>
            <person name="Mago R."/>
            <person name="Raley C."/>
            <person name="Miller M.E."/>
            <person name="Silverstein K.A.T."/>
            <person name="Henningsen E."/>
            <person name="Hirsch C.D."/>
            <person name="Visser B."/>
            <person name="Pretorius Z.A."/>
            <person name="Steffenson B.J."/>
            <person name="Schwessinger B."/>
            <person name="Dodds P.N."/>
            <person name="Figueroa M."/>
        </authorList>
    </citation>
    <scope>NUCLEOTIDE SEQUENCE [LARGE SCALE GENOMIC DNA]</scope>
    <source>
        <strain evidence="2">21-0</strain>
        <strain evidence="3 5">Ug99</strain>
    </source>
</reference>
<dbReference type="PANTHER" id="PTHR46177:SF1">
    <property type="entry name" value="INTEGRASE CATALYTIC DOMAIN-CONTAINING PROTEIN"/>
    <property type="match status" value="1"/>
</dbReference>
<feature type="compositionally biased region" description="Polar residues" evidence="1">
    <location>
        <begin position="1"/>
        <end position="11"/>
    </location>
</feature>
<dbReference type="EMBL" id="VSWC01000197">
    <property type="protein sequence ID" value="KAA1064865.1"/>
    <property type="molecule type" value="Genomic_DNA"/>
</dbReference>
<comment type="caution">
    <text evidence="3">The sequence shown here is derived from an EMBL/GenBank/DDBJ whole genome shotgun (WGS) entry which is preliminary data.</text>
</comment>
<dbReference type="OrthoDB" id="10490769at2759"/>
<dbReference type="PANTHER" id="PTHR46177">
    <property type="entry name" value="INTEGRASE CATALYTIC DOMAIN-CONTAINING PROTEIN"/>
    <property type="match status" value="1"/>
</dbReference>
<evidence type="ECO:0000313" key="2">
    <source>
        <dbReference type="EMBL" id="KAA1064865.1"/>
    </source>
</evidence>
<protein>
    <submittedName>
        <fullName evidence="3">Uncharacterized protein</fullName>
    </submittedName>
</protein>
<name>A0A5B0LWX1_PUCGR</name>
<dbReference type="EMBL" id="VDEP01000506">
    <property type="protein sequence ID" value="KAA1068320.1"/>
    <property type="molecule type" value="Genomic_DNA"/>
</dbReference>
<proteinExistence type="predicted"/>
<sequence length="154" mass="16941">MNNINHHSTAPETLDSPPCNSSLNHEPQTSFNSTNRQQTSSNDTNYSTSDPDGVYTTEPQIILIIPGLMMNTSHHHQVIPIQNPPKVINNDLCHAACYFLHLASKAGGLPFKLTSDYGTKIIGMAELQMHLSQTYAGITTKEAVDCKNFTKSKN</sequence>
<feature type="region of interest" description="Disordered" evidence="1">
    <location>
        <begin position="1"/>
        <end position="53"/>
    </location>
</feature>